<gene>
    <name evidence="9" type="ORF">DWU89_16020</name>
    <name evidence="8" type="ORF">H8784_15645</name>
</gene>
<dbReference type="Pfam" id="PF00589">
    <property type="entry name" value="Phage_integrase"/>
    <property type="match status" value="1"/>
</dbReference>
<evidence type="ECO:0000313" key="9">
    <source>
        <dbReference type="EMBL" id="RDU48148.1"/>
    </source>
</evidence>
<dbReference type="InterPro" id="IPR002104">
    <property type="entry name" value="Integrase_catalytic"/>
</dbReference>
<dbReference type="Pfam" id="PF13102">
    <property type="entry name" value="Phage_int_SAM_5"/>
    <property type="match status" value="1"/>
</dbReference>
<evidence type="ECO:0000256" key="4">
    <source>
        <dbReference type="ARBA" id="ARBA00023172"/>
    </source>
</evidence>
<dbReference type="GO" id="GO:0003677">
    <property type="term" value="F:DNA binding"/>
    <property type="evidence" value="ECO:0007669"/>
    <property type="project" value="UniProtKB-UniRule"/>
</dbReference>
<dbReference type="Pfam" id="PF17293">
    <property type="entry name" value="Arm-DNA-bind_5"/>
    <property type="match status" value="1"/>
</dbReference>
<keyword evidence="4" id="KW-0233">DNA recombination</keyword>
<dbReference type="GO" id="GO:0006310">
    <property type="term" value="P:DNA recombination"/>
    <property type="evidence" value="ECO:0007669"/>
    <property type="project" value="UniProtKB-KW"/>
</dbReference>
<organism evidence="9 10">
    <name type="scientific">Parabacteroides acidifaciens</name>
    <dbReference type="NCBI Taxonomy" id="2290935"/>
    <lineage>
        <taxon>Bacteria</taxon>
        <taxon>Pseudomonadati</taxon>
        <taxon>Bacteroidota</taxon>
        <taxon>Bacteroidia</taxon>
        <taxon>Bacteroidales</taxon>
        <taxon>Tannerellaceae</taxon>
        <taxon>Parabacteroides</taxon>
    </lineage>
</organism>
<evidence type="ECO:0000259" key="6">
    <source>
        <dbReference type="PROSITE" id="PS51898"/>
    </source>
</evidence>
<feature type="domain" description="Core-binding (CB)" evidence="7">
    <location>
        <begin position="104"/>
        <end position="187"/>
    </location>
</feature>
<accession>A0A3D8HB33</accession>
<keyword evidence="2" id="KW-0229">DNA integration</keyword>
<sequence>MSTTISVVCYKSKVLKNNESPLMLRVCKDGKRKYESLGISLNPKYWDFKANKPTAKCPNREYIEKLIAEKKRAYADKVIELKAMANEFTATTLMEKVNKPIRRKTVKDMFDLYIQQLVSANRLRYADMYKLTMNSLLKFNKHLNIPFSDVDVTWLKKYELWLQAQGLAINTIGTRFRHLRVIYNLAIDEKVVKREYYPFNTFKVSKLNQIPAKRSISKDAILKVLNYEGKTGLECFSIDLFTFSYLTAGINFVDIARLTDDNIMENRLVYIRKKTKKQIKVPLQSQAVELIEKYKQQDNPYLFPILSPVHKTEQQKVNRVHKVIAKVNKTLKRIGEQLDVSIDLTTYVARHSFATVLKRSGVNTSLISEALGHSSEKVTQIYLDSFGNDQMDDAMKNLL</sequence>
<comment type="similarity">
    <text evidence="1">Belongs to the 'phage' integrase family.</text>
</comment>
<feature type="domain" description="Tyr recombinase" evidence="6">
    <location>
        <begin position="211"/>
        <end position="396"/>
    </location>
</feature>
<reference evidence="9 10" key="1">
    <citation type="submission" date="2018-07" db="EMBL/GenBank/DDBJ databases">
        <title>Parabacteroides acidifaciens nov. sp., isolated from human feces.</title>
        <authorList>
            <person name="Wang Y.J."/>
        </authorList>
    </citation>
    <scope>NUCLEOTIDE SEQUENCE [LARGE SCALE GENOMIC DNA]</scope>
    <source>
        <strain evidence="9 10">426-9</strain>
    </source>
</reference>
<dbReference type="PANTHER" id="PTHR30349:SF64">
    <property type="entry name" value="PROPHAGE INTEGRASE INTD-RELATED"/>
    <property type="match status" value="1"/>
</dbReference>
<dbReference type="CDD" id="cd01185">
    <property type="entry name" value="INTN1_C_like"/>
    <property type="match status" value="1"/>
</dbReference>
<dbReference type="Proteomes" id="UP000629596">
    <property type="component" value="Unassembled WGS sequence"/>
</dbReference>
<name>A0A3D8HB33_9BACT</name>
<dbReference type="InterPro" id="IPR044068">
    <property type="entry name" value="CB"/>
</dbReference>
<keyword evidence="11" id="KW-1185">Reference proteome</keyword>
<dbReference type="InterPro" id="IPR025269">
    <property type="entry name" value="SAM-like_dom"/>
</dbReference>
<dbReference type="Proteomes" id="UP000256321">
    <property type="component" value="Unassembled WGS sequence"/>
</dbReference>
<dbReference type="InterPro" id="IPR050090">
    <property type="entry name" value="Tyrosine_recombinase_XerCD"/>
</dbReference>
<dbReference type="SUPFAM" id="SSF56349">
    <property type="entry name" value="DNA breaking-rejoining enzymes"/>
    <property type="match status" value="1"/>
</dbReference>
<dbReference type="Gene3D" id="1.10.443.10">
    <property type="entry name" value="Intergrase catalytic core"/>
    <property type="match status" value="1"/>
</dbReference>
<comment type="caution">
    <text evidence="9">The sequence shown here is derived from an EMBL/GenBank/DDBJ whole genome shotgun (WGS) entry which is preliminary data.</text>
</comment>
<dbReference type="InterPro" id="IPR011010">
    <property type="entry name" value="DNA_brk_join_enz"/>
</dbReference>
<evidence type="ECO:0000256" key="3">
    <source>
        <dbReference type="ARBA" id="ARBA00023125"/>
    </source>
</evidence>
<dbReference type="InterPro" id="IPR013762">
    <property type="entry name" value="Integrase-like_cat_sf"/>
</dbReference>
<evidence type="ECO:0000259" key="7">
    <source>
        <dbReference type="PROSITE" id="PS51900"/>
    </source>
</evidence>
<evidence type="ECO:0000256" key="1">
    <source>
        <dbReference type="ARBA" id="ARBA00008857"/>
    </source>
</evidence>
<dbReference type="InterPro" id="IPR010998">
    <property type="entry name" value="Integrase_recombinase_N"/>
</dbReference>
<dbReference type="PANTHER" id="PTHR30349">
    <property type="entry name" value="PHAGE INTEGRASE-RELATED"/>
    <property type="match status" value="1"/>
</dbReference>
<evidence type="ECO:0000256" key="5">
    <source>
        <dbReference type="PROSITE-ProRule" id="PRU01248"/>
    </source>
</evidence>
<dbReference type="EMBL" id="QREV01000047">
    <property type="protein sequence ID" value="RDU48148.1"/>
    <property type="molecule type" value="Genomic_DNA"/>
</dbReference>
<evidence type="ECO:0000313" key="11">
    <source>
        <dbReference type="Proteomes" id="UP000629596"/>
    </source>
</evidence>
<evidence type="ECO:0000313" key="10">
    <source>
        <dbReference type="Proteomes" id="UP000256321"/>
    </source>
</evidence>
<evidence type="ECO:0000256" key="2">
    <source>
        <dbReference type="ARBA" id="ARBA00022908"/>
    </source>
</evidence>
<evidence type="ECO:0000313" key="8">
    <source>
        <dbReference type="EMBL" id="MBC8603145.1"/>
    </source>
</evidence>
<dbReference type="EMBL" id="JACRTI010000047">
    <property type="protein sequence ID" value="MBC8603145.1"/>
    <property type="molecule type" value="Genomic_DNA"/>
</dbReference>
<dbReference type="PROSITE" id="PS51900">
    <property type="entry name" value="CB"/>
    <property type="match status" value="1"/>
</dbReference>
<dbReference type="PROSITE" id="PS51898">
    <property type="entry name" value="TYR_RECOMBINASE"/>
    <property type="match status" value="1"/>
</dbReference>
<dbReference type="RefSeq" id="WP_115500634.1">
    <property type="nucleotide sequence ID" value="NZ_JACRTI010000047.1"/>
</dbReference>
<dbReference type="InterPro" id="IPR035386">
    <property type="entry name" value="Arm-DNA-bind_5"/>
</dbReference>
<dbReference type="Gene3D" id="1.10.150.130">
    <property type="match status" value="1"/>
</dbReference>
<dbReference type="GO" id="GO:0015074">
    <property type="term" value="P:DNA integration"/>
    <property type="evidence" value="ECO:0007669"/>
    <property type="project" value="UniProtKB-KW"/>
</dbReference>
<dbReference type="AlphaFoldDB" id="A0A3D8HB33"/>
<keyword evidence="3 5" id="KW-0238">DNA-binding</keyword>
<protein>
    <submittedName>
        <fullName evidence="9">Site-specific integrase</fullName>
    </submittedName>
</protein>
<proteinExistence type="inferred from homology"/>
<reference evidence="8 11" key="2">
    <citation type="submission" date="2020-08" db="EMBL/GenBank/DDBJ databases">
        <title>Genome public.</title>
        <authorList>
            <person name="Liu C."/>
            <person name="Sun Q."/>
        </authorList>
    </citation>
    <scope>NUCLEOTIDE SEQUENCE [LARGE SCALE GENOMIC DNA]</scope>
    <source>
        <strain evidence="8 11">426_9</strain>
    </source>
</reference>